<keyword evidence="2" id="KW-0255">Endonuclease</keyword>
<reference evidence="2 3" key="1">
    <citation type="submission" date="2017-09" db="EMBL/GenBank/DDBJ databases">
        <title>Genome sequences of Natrinema ejinorence JCM 13890T.</title>
        <authorList>
            <person name="Roh S.W."/>
            <person name="Kim Y.B."/>
            <person name="Kim J.Y."/>
        </authorList>
    </citation>
    <scope>NUCLEOTIDE SEQUENCE [LARGE SCALE GENOMIC DNA]</scope>
    <source>
        <strain evidence="2 3">JCM 13890</strain>
    </source>
</reference>
<dbReference type="Proteomes" id="UP000219689">
    <property type="component" value="Unassembled WGS sequence"/>
</dbReference>
<proteinExistence type="predicted"/>
<name>A0A2A5QX72_9EURY</name>
<evidence type="ECO:0000313" key="2">
    <source>
        <dbReference type="EMBL" id="PCR91430.1"/>
    </source>
</evidence>
<gene>
    <name evidence="2" type="ORF">CP557_13380</name>
</gene>
<dbReference type="EMBL" id="NXNI01000001">
    <property type="protein sequence ID" value="PCR91430.1"/>
    <property type="molecule type" value="Genomic_DNA"/>
</dbReference>
<keyword evidence="3" id="KW-1185">Reference proteome</keyword>
<dbReference type="RefSeq" id="WP_097380370.1">
    <property type="nucleotide sequence ID" value="NZ_NXNI01000001.1"/>
</dbReference>
<organism evidence="2 3">
    <name type="scientific">Natrinema ejinorense</name>
    <dbReference type="NCBI Taxonomy" id="373386"/>
    <lineage>
        <taxon>Archaea</taxon>
        <taxon>Methanobacteriati</taxon>
        <taxon>Methanobacteriota</taxon>
        <taxon>Stenosarchaea group</taxon>
        <taxon>Halobacteria</taxon>
        <taxon>Halobacteriales</taxon>
        <taxon>Natrialbaceae</taxon>
        <taxon>Natrinema</taxon>
    </lineage>
</organism>
<dbReference type="OrthoDB" id="11472at2157"/>
<dbReference type="AlphaFoldDB" id="A0A2A5QX72"/>
<protein>
    <submittedName>
        <fullName evidence="2">HNH endonuclease</fullName>
    </submittedName>
</protein>
<dbReference type="GO" id="GO:0004519">
    <property type="term" value="F:endonuclease activity"/>
    <property type="evidence" value="ECO:0007669"/>
    <property type="project" value="UniProtKB-KW"/>
</dbReference>
<evidence type="ECO:0000313" key="3">
    <source>
        <dbReference type="Proteomes" id="UP000219689"/>
    </source>
</evidence>
<accession>A0A2A5QX72</accession>
<sequence length="268" mass="29000">MTARDWRADRAAVFDRDASTCRHCGTVGGDDEPATLRIVPVGDVPLEGDVHESGLVTVCGECFTTLDAEPSAEPIDSDELFRLVRETTRLQGTTISEVAAFASLATSFPETLESALEEGSDTDVEESVAEYRRTRRDLLLALDVVDARLERLATLEDGADAPDVRNALEEFSETAAALQSTLREVVTLCETVATGLERCHGCFDPLEGDTCGTCGLAARETATWQSDDGPLAFDRLFATINDGLQEATETTETLTDRTTTLAERLTEE</sequence>
<feature type="region of interest" description="Disordered" evidence="1">
    <location>
        <begin position="249"/>
        <end position="268"/>
    </location>
</feature>
<keyword evidence="2" id="KW-0540">Nuclease</keyword>
<keyword evidence="2" id="KW-0378">Hydrolase</keyword>
<evidence type="ECO:0000256" key="1">
    <source>
        <dbReference type="SAM" id="MobiDB-lite"/>
    </source>
</evidence>
<comment type="caution">
    <text evidence="2">The sequence shown here is derived from an EMBL/GenBank/DDBJ whole genome shotgun (WGS) entry which is preliminary data.</text>
</comment>